<evidence type="ECO:0000313" key="3">
    <source>
        <dbReference type="Proteomes" id="UP000305760"/>
    </source>
</evidence>
<evidence type="ECO:0000259" key="1">
    <source>
        <dbReference type="Pfam" id="PF09413"/>
    </source>
</evidence>
<keyword evidence="3" id="KW-1185">Reference proteome</keyword>
<protein>
    <submittedName>
        <fullName evidence="2">DUF2007 domain-containing protein</fullName>
    </submittedName>
</protein>
<comment type="caution">
    <text evidence="2">The sequence shown here is derived from an EMBL/GenBank/DDBJ whole genome shotgun (WGS) entry which is preliminary data.</text>
</comment>
<proteinExistence type="predicted"/>
<dbReference type="Gene3D" id="3.30.70.790">
    <property type="entry name" value="UreE, C-terminal domain"/>
    <property type="match status" value="1"/>
</dbReference>
<accession>A0A5C4RPA4</accession>
<dbReference type="AlphaFoldDB" id="A0A5C4RPA4"/>
<organism evidence="2 3">
    <name type="scientific">Arenimonas terrae</name>
    <dbReference type="NCBI Taxonomy" id="2546226"/>
    <lineage>
        <taxon>Bacteria</taxon>
        <taxon>Pseudomonadati</taxon>
        <taxon>Pseudomonadota</taxon>
        <taxon>Gammaproteobacteria</taxon>
        <taxon>Lysobacterales</taxon>
        <taxon>Lysobacteraceae</taxon>
        <taxon>Arenimonas</taxon>
    </lineage>
</organism>
<reference evidence="2 3" key="1">
    <citation type="submission" date="2019-03" db="EMBL/GenBank/DDBJ databases">
        <title>Arenimonas daejeonensis sp. nov., isolated from compost.</title>
        <authorList>
            <person name="Jeon C.O."/>
        </authorList>
    </citation>
    <scope>NUCLEOTIDE SEQUENCE [LARGE SCALE GENOMIC DNA]</scope>
    <source>
        <strain evidence="2 3">R29</strain>
    </source>
</reference>
<dbReference type="InterPro" id="IPR011322">
    <property type="entry name" value="N-reg_PII-like_a/b"/>
</dbReference>
<feature type="domain" description="DUF2007" evidence="1">
    <location>
        <begin position="1"/>
        <end position="66"/>
    </location>
</feature>
<dbReference type="EMBL" id="SMDR01000003">
    <property type="protein sequence ID" value="TNJ32970.1"/>
    <property type="molecule type" value="Genomic_DNA"/>
</dbReference>
<dbReference type="InterPro" id="IPR018551">
    <property type="entry name" value="DUF2007"/>
</dbReference>
<gene>
    <name evidence="2" type="ORF">E1B00_11680</name>
</gene>
<dbReference type="Proteomes" id="UP000305760">
    <property type="component" value="Unassembled WGS sequence"/>
</dbReference>
<dbReference type="RefSeq" id="WP_139449006.1">
    <property type="nucleotide sequence ID" value="NZ_SMDR01000003.1"/>
</dbReference>
<dbReference type="SUPFAM" id="SSF54913">
    <property type="entry name" value="GlnB-like"/>
    <property type="match status" value="1"/>
</dbReference>
<dbReference type="Pfam" id="PF09413">
    <property type="entry name" value="DUF2007"/>
    <property type="match status" value="1"/>
</dbReference>
<name>A0A5C4RPA4_9GAMM</name>
<evidence type="ECO:0000313" key="2">
    <source>
        <dbReference type="EMBL" id="TNJ32970.1"/>
    </source>
</evidence>
<sequence length="138" mass="14589">MITVARYFEPSEAHVVRALLESAGLKATVADEHHVTANYPISTALGGVRVQVPDENFEAAKALVAAYASGELQRELERDVGEEPEACPACGSVEVTGRVPVSTKMLAIAVFLLGSATFPTTDSVRKCASCEHSWSGAN</sequence>
<dbReference type="OrthoDB" id="8480302at2"/>